<evidence type="ECO:0000256" key="1">
    <source>
        <dbReference type="SAM" id="MobiDB-lite"/>
    </source>
</evidence>
<evidence type="ECO:0000313" key="3">
    <source>
        <dbReference type="Proteomes" id="UP001178461"/>
    </source>
</evidence>
<keyword evidence="3" id="KW-1185">Reference proteome</keyword>
<dbReference type="Proteomes" id="UP001178461">
    <property type="component" value="Chromosome 11"/>
</dbReference>
<feature type="region of interest" description="Disordered" evidence="1">
    <location>
        <begin position="1"/>
        <end position="30"/>
    </location>
</feature>
<feature type="compositionally biased region" description="Polar residues" evidence="1">
    <location>
        <begin position="9"/>
        <end position="22"/>
    </location>
</feature>
<name>A0AA35L2H3_9SAUR</name>
<gene>
    <name evidence="2" type="ORF">PODLI_1B009155</name>
</gene>
<protein>
    <submittedName>
        <fullName evidence="2">Uncharacterized protein</fullName>
    </submittedName>
</protein>
<reference evidence="2" key="1">
    <citation type="submission" date="2022-12" db="EMBL/GenBank/DDBJ databases">
        <authorList>
            <person name="Alioto T."/>
            <person name="Alioto T."/>
            <person name="Gomez Garrido J."/>
        </authorList>
    </citation>
    <scope>NUCLEOTIDE SEQUENCE</scope>
</reference>
<proteinExistence type="predicted"/>
<organism evidence="2 3">
    <name type="scientific">Podarcis lilfordi</name>
    <name type="common">Lilford's wall lizard</name>
    <dbReference type="NCBI Taxonomy" id="74358"/>
    <lineage>
        <taxon>Eukaryota</taxon>
        <taxon>Metazoa</taxon>
        <taxon>Chordata</taxon>
        <taxon>Craniata</taxon>
        <taxon>Vertebrata</taxon>
        <taxon>Euteleostomi</taxon>
        <taxon>Lepidosauria</taxon>
        <taxon>Squamata</taxon>
        <taxon>Bifurcata</taxon>
        <taxon>Unidentata</taxon>
        <taxon>Episquamata</taxon>
        <taxon>Laterata</taxon>
        <taxon>Lacertibaenia</taxon>
        <taxon>Lacertidae</taxon>
        <taxon>Podarcis</taxon>
    </lineage>
</organism>
<feature type="region of interest" description="Disordered" evidence="1">
    <location>
        <begin position="43"/>
        <end position="63"/>
    </location>
</feature>
<dbReference type="EMBL" id="OX395136">
    <property type="protein sequence ID" value="CAI5787948.1"/>
    <property type="molecule type" value="Genomic_DNA"/>
</dbReference>
<evidence type="ECO:0000313" key="2">
    <source>
        <dbReference type="EMBL" id="CAI5787948.1"/>
    </source>
</evidence>
<accession>A0AA35L2H3</accession>
<dbReference type="AlphaFoldDB" id="A0AA35L2H3"/>
<sequence length="146" mass="17215">MESLLTEMYSLNSPKAPTAQSMSERREMVSGLRWDRRDNCKAKRGDHAYQKKQQQLEAGAREDPLAQGAEYVEQSSQKVKRPLQQEAKGEKCRLQGGDLIRQEEGLESNGWRLDWESESVHEEIYWGCFYFFPWLRMCRRDKRVQP</sequence>